<dbReference type="PROSITE" id="PS00676">
    <property type="entry name" value="SIGMA54_INTERACT_2"/>
    <property type="match status" value="1"/>
</dbReference>
<dbReference type="EMBL" id="SJSK01000004">
    <property type="protein sequence ID" value="TCC89220.1"/>
    <property type="molecule type" value="Genomic_DNA"/>
</dbReference>
<dbReference type="PANTHER" id="PTHR32071:SF117">
    <property type="entry name" value="PTS-DEPENDENT DIHYDROXYACETONE KINASE OPERON REGULATORY PROTEIN-RELATED"/>
    <property type="match status" value="1"/>
</dbReference>
<dbReference type="InterPro" id="IPR001789">
    <property type="entry name" value="Sig_transdc_resp-reg_receiver"/>
</dbReference>
<dbReference type="OrthoDB" id="9767722at2"/>
<dbReference type="PROSITE" id="PS50110">
    <property type="entry name" value="RESPONSE_REGULATORY"/>
    <property type="match status" value="1"/>
</dbReference>
<dbReference type="InterPro" id="IPR025943">
    <property type="entry name" value="Sigma_54_int_dom_ATP-bd_2"/>
</dbReference>
<feature type="domain" description="Response regulatory" evidence="8">
    <location>
        <begin position="4"/>
        <end position="118"/>
    </location>
</feature>
<dbReference type="CDD" id="cd00009">
    <property type="entry name" value="AAA"/>
    <property type="match status" value="1"/>
</dbReference>
<dbReference type="Pfam" id="PF00158">
    <property type="entry name" value="Sigma54_activat"/>
    <property type="match status" value="1"/>
</dbReference>
<reference evidence="9 10" key="1">
    <citation type="submission" date="2019-02" db="EMBL/GenBank/DDBJ databases">
        <title>Pedobacter sp. RP-1-13 sp. nov., isolated from Arctic soil.</title>
        <authorList>
            <person name="Dahal R.H."/>
        </authorList>
    </citation>
    <scope>NUCLEOTIDE SEQUENCE [LARGE SCALE GENOMIC DNA]</scope>
    <source>
        <strain evidence="9 10">RP-1-13</strain>
    </source>
</reference>
<dbReference type="InterPro" id="IPR002078">
    <property type="entry name" value="Sigma_54_int"/>
</dbReference>
<dbReference type="InterPro" id="IPR027417">
    <property type="entry name" value="P-loop_NTPase"/>
</dbReference>
<dbReference type="RefSeq" id="WP_131554207.1">
    <property type="nucleotide sequence ID" value="NZ_SJSK01000004.1"/>
</dbReference>
<evidence type="ECO:0000313" key="10">
    <source>
        <dbReference type="Proteomes" id="UP000292884"/>
    </source>
</evidence>
<dbReference type="SMART" id="SM00382">
    <property type="entry name" value="AAA"/>
    <property type="match status" value="1"/>
</dbReference>
<dbReference type="GO" id="GO:0003677">
    <property type="term" value="F:DNA binding"/>
    <property type="evidence" value="ECO:0007669"/>
    <property type="project" value="UniProtKB-KW"/>
</dbReference>
<evidence type="ECO:0000313" key="9">
    <source>
        <dbReference type="EMBL" id="TCC89220.1"/>
    </source>
</evidence>
<dbReference type="AlphaFoldDB" id="A0A4R0MQT2"/>
<dbReference type="Pfam" id="PF00072">
    <property type="entry name" value="Response_reg"/>
    <property type="match status" value="1"/>
</dbReference>
<dbReference type="GO" id="GO:0000160">
    <property type="term" value="P:phosphorelay signal transduction system"/>
    <property type="evidence" value="ECO:0007669"/>
    <property type="project" value="InterPro"/>
</dbReference>
<gene>
    <name evidence="9" type="ORF">EZ428_16105</name>
</gene>
<dbReference type="Gene3D" id="1.10.8.60">
    <property type="match status" value="1"/>
</dbReference>
<evidence type="ECO:0000259" key="8">
    <source>
        <dbReference type="PROSITE" id="PS50110"/>
    </source>
</evidence>
<dbReference type="Pfam" id="PF25601">
    <property type="entry name" value="AAA_lid_14"/>
    <property type="match status" value="1"/>
</dbReference>
<evidence type="ECO:0000259" key="7">
    <source>
        <dbReference type="PROSITE" id="PS50045"/>
    </source>
</evidence>
<dbReference type="Gene3D" id="3.40.50.2300">
    <property type="match status" value="1"/>
</dbReference>
<dbReference type="FunFam" id="3.40.50.300:FF:000006">
    <property type="entry name" value="DNA-binding transcriptional regulator NtrC"/>
    <property type="match status" value="1"/>
</dbReference>
<comment type="caution">
    <text evidence="9">The sequence shown here is derived from an EMBL/GenBank/DDBJ whole genome shotgun (WGS) entry which is preliminary data.</text>
</comment>
<sequence>MGIKILIVEDEFIVANDLSMILEKAGYLVCGIASSVEEARVIIAKHTPQLVLLDIHLEGKLTGIDLAKELLERNIAFVYLSANSNQKILEQAKSTQPYGFLVKPFREKDVLVSLEIAQYLHHQNISLKRDTELALQSVITDIISQEINWQDKFLKISKTIQPHIPFDFVAIGMKNLDSIPYDGVCFLRLSFNEYQAIGTQELMTMTGLQSSDLTKYQVPASEDTRSAIYNLADFEEVCKINPSKKLVAKTFGMSSNLVMFIPIEGRAGFTLSFYSRKNDVYNNRHLTLVNRLQKQMSLTFDGIVKDVKRAPRENLQVNPNKMYAANVKQNGFVGIIGKSHLLLTALDHLSIVAPLETSVLILGESGTGKERFAKSIHELSPRSKKPIVVVNCAALPTHLIESELFGHEKGAFTGAIERRIGKFEQASGGTIFLDEMGELPLESQAKLLRVLQEREIERLGGRETIKIDVRIIAATNCNLEKEVAAGRFRLDLYYRLNVFPIILPPLRDRKGDIPILVAHFLEKYGAMVGKAEVKLSDQALKELEDYAWPGNVRELEHIMERNILLSRENNIDRVILPNTPTDRPLVQQEDGHVKSIDENERDYILTVLKKSGGRISGPGGAAELLDVPATTLNSKMKRLGIVRKHVG</sequence>
<dbReference type="InterPro" id="IPR003593">
    <property type="entry name" value="AAA+_ATPase"/>
</dbReference>
<dbReference type="SUPFAM" id="SSF46689">
    <property type="entry name" value="Homeodomain-like"/>
    <property type="match status" value="1"/>
</dbReference>
<dbReference type="InterPro" id="IPR009057">
    <property type="entry name" value="Homeodomain-like_sf"/>
</dbReference>
<evidence type="ECO:0000256" key="3">
    <source>
        <dbReference type="ARBA" id="ARBA00023015"/>
    </source>
</evidence>
<dbReference type="PANTHER" id="PTHR32071">
    <property type="entry name" value="TRANSCRIPTIONAL REGULATORY PROTEIN"/>
    <property type="match status" value="1"/>
</dbReference>
<dbReference type="Gene3D" id="3.40.50.300">
    <property type="entry name" value="P-loop containing nucleotide triphosphate hydrolases"/>
    <property type="match status" value="1"/>
</dbReference>
<feature type="modified residue" description="4-aspartylphosphate" evidence="6">
    <location>
        <position position="54"/>
    </location>
</feature>
<dbReference type="PROSITE" id="PS00688">
    <property type="entry name" value="SIGMA54_INTERACT_3"/>
    <property type="match status" value="1"/>
</dbReference>
<proteinExistence type="predicted"/>
<dbReference type="Gene3D" id="1.10.10.60">
    <property type="entry name" value="Homeodomain-like"/>
    <property type="match status" value="1"/>
</dbReference>
<dbReference type="GO" id="GO:0006355">
    <property type="term" value="P:regulation of DNA-templated transcription"/>
    <property type="evidence" value="ECO:0007669"/>
    <property type="project" value="InterPro"/>
</dbReference>
<keyword evidence="3" id="KW-0805">Transcription regulation</keyword>
<dbReference type="Proteomes" id="UP000292884">
    <property type="component" value="Unassembled WGS sequence"/>
</dbReference>
<evidence type="ECO:0000256" key="4">
    <source>
        <dbReference type="ARBA" id="ARBA00023125"/>
    </source>
</evidence>
<dbReference type="GO" id="GO:0005524">
    <property type="term" value="F:ATP binding"/>
    <property type="evidence" value="ECO:0007669"/>
    <property type="project" value="UniProtKB-KW"/>
</dbReference>
<accession>A0A4R0MQT2</accession>
<keyword evidence="5" id="KW-0804">Transcription</keyword>
<keyword evidence="1" id="KW-0547">Nucleotide-binding</keyword>
<keyword evidence="10" id="KW-1185">Reference proteome</keyword>
<dbReference type="InterPro" id="IPR025662">
    <property type="entry name" value="Sigma_54_int_dom_ATP-bd_1"/>
</dbReference>
<protein>
    <submittedName>
        <fullName evidence="9">Response regulator</fullName>
    </submittedName>
</protein>
<dbReference type="InterPro" id="IPR025944">
    <property type="entry name" value="Sigma_54_int_dom_CS"/>
</dbReference>
<dbReference type="InterPro" id="IPR058031">
    <property type="entry name" value="AAA_lid_NorR"/>
</dbReference>
<dbReference type="PROSITE" id="PS50045">
    <property type="entry name" value="SIGMA54_INTERACT_4"/>
    <property type="match status" value="1"/>
</dbReference>
<feature type="domain" description="Sigma-54 factor interaction" evidence="7">
    <location>
        <begin position="335"/>
        <end position="564"/>
    </location>
</feature>
<dbReference type="CDD" id="cd17534">
    <property type="entry name" value="REC_DC-like"/>
    <property type="match status" value="1"/>
</dbReference>
<keyword evidence="4" id="KW-0238">DNA-binding</keyword>
<keyword evidence="2" id="KW-0067">ATP-binding</keyword>
<dbReference type="SUPFAM" id="SSF52172">
    <property type="entry name" value="CheY-like"/>
    <property type="match status" value="1"/>
</dbReference>
<dbReference type="SMART" id="SM00448">
    <property type="entry name" value="REC"/>
    <property type="match status" value="1"/>
</dbReference>
<evidence type="ECO:0000256" key="6">
    <source>
        <dbReference type="PROSITE-ProRule" id="PRU00169"/>
    </source>
</evidence>
<dbReference type="SUPFAM" id="SSF52540">
    <property type="entry name" value="P-loop containing nucleoside triphosphate hydrolases"/>
    <property type="match status" value="1"/>
</dbReference>
<keyword evidence="6" id="KW-0597">Phosphoprotein</keyword>
<evidence type="ECO:0000256" key="1">
    <source>
        <dbReference type="ARBA" id="ARBA00022741"/>
    </source>
</evidence>
<evidence type="ECO:0000256" key="5">
    <source>
        <dbReference type="ARBA" id="ARBA00023163"/>
    </source>
</evidence>
<organism evidence="9 10">
    <name type="scientific">Pedobacter frigiditerrae</name>
    <dbReference type="NCBI Taxonomy" id="2530452"/>
    <lineage>
        <taxon>Bacteria</taxon>
        <taxon>Pseudomonadati</taxon>
        <taxon>Bacteroidota</taxon>
        <taxon>Sphingobacteriia</taxon>
        <taxon>Sphingobacteriales</taxon>
        <taxon>Sphingobacteriaceae</taxon>
        <taxon>Pedobacter</taxon>
    </lineage>
</organism>
<dbReference type="PROSITE" id="PS00675">
    <property type="entry name" value="SIGMA54_INTERACT_1"/>
    <property type="match status" value="1"/>
</dbReference>
<dbReference type="InterPro" id="IPR011006">
    <property type="entry name" value="CheY-like_superfamily"/>
</dbReference>
<name>A0A4R0MQT2_9SPHI</name>
<evidence type="ECO:0000256" key="2">
    <source>
        <dbReference type="ARBA" id="ARBA00022840"/>
    </source>
</evidence>